<accession>A0A1S7RB59</accession>
<dbReference type="RefSeq" id="WP_080820173.1">
    <property type="nucleotide sequence ID" value="NZ_LT009749.1"/>
</dbReference>
<evidence type="ECO:0000313" key="6">
    <source>
        <dbReference type="Proteomes" id="UP000191987"/>
    </source>
</evidence>
<organism evidence="5 6">
    <name type="scientific">Agrobacterium deltaense Zutra 3/1</name>
    <dbReference type="NCBI Taxonomy" id="1183427"/>
    <lineage>
        <taxon>Bacteria</taxon>
        <taxon>Pseudomonadati</taxon>
        <taxon>Pseudomonadota</taxon>
        <taxon>Alphaproteobacteria</taxon>
        <taxon>Hyphomicrobiales</taxon>
        <taxon>Rhizobiaceae</taxon>
        <taxon>Rhizobium/Agrobacterium group</taxon>
        <taxon>Agrobacterium</taxon>
    </lineage>
</organism>
<dbReference type="EMBL" id="FBWG01000032">
    <property type="protein sequence ID" value="CUX49844.1"/>
    <property type="molecule type" value="Genomic_DNA"/>
</dbReference>
<dbReference type="PANTHER" id="PTHR48105">
    <property type="entry name" value="THIOREDOXIN REDUCTASE 1-RELATED-RELATED"/>
    <property type="match status" value="1"/>
</dbReference>
<keyword evidence="2" id="KW-0285">Flavoprotein</keyword>
<dbReference type="AlphaFoldDB" id="A0A1S7RB59"/>
<dbReference type="InterPro" id="IPR050097">
    <property type="entry name" value="Ferredoxin-NADP_redctase_2"/>
</dbReference>
<evidence type="ECO:0000313" key="5">
    <source>
        <dbReference type="EMBL" id="CUX49844.1"/>
    </source>
</evidence>
<protein>
    <recommendedName>
        <fullName evidence="1">Thioredoxin reductase</fullName>
    </recommendedName>
</protein>
<evidence type="ECO:0000256" key="2">
    <source>
        <dbReference type="ARBA" id="ARBA00022630"/>
    </source>
</evidence>
<reference evidence="5 6" key="1">
    <citation type="submission" date="2016-01" db="EMBL/GenBank/DDBJ databases">
        <authorList>
            <person name="Oliw E.H."/>
        </authorList>
    </citation>
    <scope>NUCLEOTIDE SEQUENCE [LARGE SCALE GENOMIC DNA]</scope>
    <source>
        <strain evidence="5 6">Zutra 3-1</strain>
    </source>
</reference>
<proteinExistence type="predicted"/>
<dbReference type="InterPro" id="IPR023753">
    <property type="entry name" value="FAD/NAD-binding_dom"/>
</dbReference>
<dbReference type="InterPro" id="IPR036188">
    <property type="entry name" value="FAD/NAD-bd_sf"/>
</dbReference>
<sequence>MNDVIIIGGSFAGLSAALQLGRARRKVTVLDTGLPRNRFAGRSHGVLGHDHKPPSDILTEARQQLARYPAINLVNARADSISGTIDNFSVLTGDGESLSARRLILSYGVVDQMPVVPGFAESWGTSVIPCPYCDGFEVAGQHWGLVWSGPQSMNQVRLFHDWTDSLTVFADGHDIAPDIRADLSGRKVPLVDGRITEIVRHGDHNATIKLDIGPDVAVDILFAHPRNKPSASLHEALDLATVNTPTGIALKTDECRETSMPGIYAAGDLANPGIPSVTTATWQGAMAGIFAQQSMLV</sequence>
<evidence type="ECO:0000259" key="4">
    <source>
        <dbReference type="Pfam" id="PF07992"/>
    </source>
</evidence>
<evidence type="ECO:0000256" key="1">
    <source>
        <dbReference type="ARBA" id="ARBA00018719"/>
    </source>
</evidence>
<dbReference type="Proteomes" id="UP000191987">
    <property type="component" value="Unassembled WGS sequence"/>
</dbReference>
<dbReference type="PRINTS" id="PR00469">
    <property type="entry name" value="PNDRDTASEII"/>
</dbReference>
<dbReference type="Gene3D" id="3.50.50.60">
    <property type="entry name" value="FAD/NAD(P)-binding domain"/>
    <property type="match status" value="2"/>
</dbReference>
<name>A0A1S7RB59_9HYPH</name>
<dbReference type="GO" id="GO:0016491">
    <property type="term" value="F:oxidoreductase activity"/>
    <property type="evidence" value="ECO:0007669"/>
    <property type="project" value="UniProtKB-KW"/>
</dbReference>
<feature type="domain" description="FAD/NAD(P)-binding" evidence="4">
    <location>
        <begin position="3"/>
        <end position="284"/>
    </location>
</feature>
<gene>
    <name evidence="5" type="ORF">AGR7C_Lc140163</name>
</gene>
<dbReference type="PRINTS" id="PR00368">
    <property type="entry name" value="FADPNR"/>
</dbReference>
<evidence type="ECO:0000256" key="3">
    <source>
        <dbReference type="ARBA" id="ARBA00023002"/>
    </source>
</evidence>
<dbReference type="SUPFAM" id="SSF51905">
    <property type="entry name" value="FAD/NAD(P)-binding domain"/>
    <property type="match status" value="1"/>
</dbReference>
<dbReference type="Pfam" id="PF07992">
    <property type="entry name" value="Pyr_redox_2"/>
    <property type="match status" value="1"/>
</dbReference>
<keyword evidence="3" id="KW-0560">Oxidoreductase</keyword>